<dbReference type="EMBL" id="MNCJ02000332">
    <property type="protein sequence ID" value="KAF5756802.1"/>
    <property type="molecule type" value="Genomic_DNA"/>
</dbReference>
<dbReference type="Proteomes" id="UP000215914">
    <property type="component" value="Unassembled WGS sequence"/>
</dbReference>
<accession>A0A9K3DJQ2</accession>
<evidence type="ECO:0000313" key="1">
    <source>
        <dbReference type="EMBL" id="KAF5756802.1"/>
    </source>
</evidence>
<dbReference type="Gramene" id="mRNA:HanXRQr2_Chr17g0819121">
    <property type="protein sequence ID" value="mRNA:HanXRQr2_Chr17g0819121"/>
    <property type="gene ID" value="HanXRQr2_Chr17g0819121"/>
</dbReference>
<gene>
    <name evidence="1" type="ORF">HanXRQr2_Chr17g0819121</name>
</gene>
<sequence length="49" mass="5670">MRLAAMDTPYQIYACSTRFVDVQAMRVISSRYSFNQVLRVIGWPLLSIT</sequence>
<organism evidence="1 2">
    <name type="scientific">Helianthus annuus</name>
    <name type="common">Common sunflower</name>
    <dbReference type="NCBI Taxonomy" id="4232"/>
    <lineage>
        <taxon>Eukaryota</taxon>
        <taxon>Viridiplantae</taxon>
        <taxon>Streptophyta</taxon>
        <taxon>Embryophyta</taxon>
        <taxon>Tracheophyta</taxon>
        <taxon>Spermatophyta</taxon>
        <taxon>Magnoliopsida</taxon>
        <taxon>eudicotyledons</taxon>
        <taxon>Gunneridae</taxon>
        <taxon>Pentapetalae</taxon>
        <taxon>asterids</taxon>
        <taxon>campanulids</taxon>
        <taxon>Asterales</taxon>
        <taxon>Asteraceae</taxon>
        <taxon>Asteroideae</taxon>
        <taxon>Heliantheae alliance</taxon>
        <taxon>Heliantheae</taxon>
        <taxon>Helianthus</taxon>
    </lineage>
</organism>
<keyword evidence="2" id="KW-1185">Reference proteome</keyword>
<name>A0A9K3DJQ2_HELAN</name>
<proteinExistence type="predicted"/>
<evidence type="ECO:0000313" key="2">
    <source>
        <dbReference type="Proteomes" id="UP000215914"/>
    </source>
</evidence>
<comment type="caution">
    <text evidence="1">The sequence shown here is derived from an EMBL/GenBank/DDBJ whole genome shotgun (WGS) entry which is preliminary data.</text>
</comment>
<reference evidence="1" key="1">
    <citation type="journal article" date="2017" name="Nature">
        <title>The sunflower genome provides insights into oil metabolism, flowering and Asterid evolution.</title>
        <authorList>
            <person name="Badouin H."/>
            <person name="Gouzy J."/>
            <person name="Grassa C.J."/>
            <person name="Murat F."/>
            <person name="Staton S.E."/>
            <person name="Cottret L."/>
            <person name="Lelandais-Briere C."/>
            <person name="Owens G.L."/>
            <person name="Carrere S."/>
            <person name="Mayjonade B."/>
            <person name="Legrand L."/>
            <person name="Gill N."/>
            <person name="Kane N.C."/>
            <person name="Bowers J.E."/>
            <person name="Hubner S."/>
            <person name="Bellec A."/>
            <person name="Berard A."/>
            <person name="Berges H."/>
            <person name="Blanchet N."/>
            <person name="Boniface M.C."/>
            <person name="Brunel D."/>
            <person name="Catrice O."/>
            <person name="Chaidir N."/>
            <person name="Claudel C."/>
            <person name="Donnadieu C."/>
            <person name="Faraut T."/>
            <person name="Fievet G."/>
            <person name="Helmstetter N."/>
            <person name="King M."/>
            <person name="Knapp S.J."/>
            <person name="Lai Z."/>
            <person name="Le Paslier M.C."/>
            <person name="Lippi Y."/>
            <person name="Lorenzon L."/>
            <person name="Mandel J.R."/>
            <person name="Marage G."/>
            <person name="Marchand G."/>
            <person name="Marquand E."/>
            <person name="Bret-Mestries E."/>
            <person name="Morien E."/>
            <person name="Nambeesan S."/>
            <person name="Nguyen T."/>
            <person name="Pegot-Espagnet P."/>
            <person name="Pouilly N."/>
            <person name="Raftis F."/>
            <person name="Sallet E."/>
            <person name="Schiex T."/>
            <person name="Thomas J."/>
            <person name="Vandecasteele C."/>
            <person name="Vares D."/>
            <person name="Vear F."/>
            <person name="Vautrin S."/>
            <person name="Crespi M."/>
            <person name="Mangin B."/>
            <person name="Burke J.M."/>
            <person name="Salse J."/>
            <person name="Munos S."/>
            <person name="Vincourt P."/>
            <person name="Rieseberg L.H."/>
            <person name="Langlade N.B."/>
        </authorList>
    </citation>
    <scope>NUCLEOTIDE SEQUENCE</scope>
    <source>
        <tissue evidence="1">Leaves</tissue>
    </source>
</reference>
<protein>
    <submittedName>
        <fullName evidence="1">Uncharacterized protein</fullName>
    </submittedName>
</protein>
<reference evidence="1" key="2">
    <citation type="submission" date="2020-06" db="EMBL/GenBank/DDBJ databases">
        <title>Helianthus annuus Genome sequencing and assembly Release 2.</title>
        <authorList>
            <person name="Gouzy J."/>
            <person name="Langlade N."/>
            <person name="Munos S."/>
        </authorList>
    </citation>
    <scope>NUCLEOTIDE SEQUENCE</scope>
    <source>
        <tissue evidence="1">Leaves</tissue>
    </source>
</reference>
<dbReference type="AlphaFoldDB" id="A0A9K3DJQ2"/>